<evidence type="ECO:0000313" key="1">
    <source>
        <dbReference type="EMBL" id="VFS47785.1"/>
    </source>
</evidence>
<sequence>MNNLIKFPKQKPQSLITATPNGLHINGEW</sequence>
<accession>A0A484ZI05</accession>
<proteinExistence type="predicted"/>
<dbReference type="Proteomes" id="UP000373449">
    <property type="component" value="Unassembled WGS sequence"/>
</dbReference>
<dbReference type="AlphaFoldDB" id="A0A484ZI05"/>
<organism evidence="1 2">
    <name type="scientific">Budvicia aquatica</name>
    <dbReference type="NCBI Taxonomy" id="82979"/>
    <lineage>
        <taxon>Bacteria</taxon>
        <taxon>Pseudomonadati</taxon>
        <taxon>Pseudomonadota</taxon>
        <taxon>Gammaproteobacteria</taxon>
        <taxon>Enterobacterales</taxon>
        <taxon>Budviciaceae</taxon>
        <taxon>Budvicia</taxon>
    </lineage>
</organism>
<evidence type="ECO:0000313" key="2">
    <source>
        <dbReference type="Proteomes" id="UP000373449"/>
    </source>
</evidence>
<reference evidence="1 2" key="1">
    <citation type="submission" date="2019-03" db="EMBL/GenBank/DDBJ databases">
        <authorList>
            <consortium name="Pathogen Informatics"/>
        </authorList>
    </citation>
    <scope>NUCLEOTIDE SEQUENCE [LARGE SCALE GENOMIC DNA]</scope>
    <source>
        <strain evidence="1 2">NCTC12282</strain>
    </source>
</reference>
<name>A0A484ZI05_9GAMM</name>
<protein>
    <submittedName>
        <fullName evidence="1">Uncharacterized protein</fullName>
    </submittedName>
</protein>
<gene>
    <name evidence="1" type="ORF">NCTC12282_02725</name>
</gene>
<dbReference type="EMBL" id="CAADJA010000002">
    <property type="protein sequence ID" value="VFS47785.1"/>
    <property type="molecule type" value="Genomic_DNA"/>
</dbReference>